<keyword evidence="1" id="KW-0732">Signal</keyword>
<keyword evidence="3" id="KW-1185">Reference proteome</keyword>
<dbReference type="PROSITE" id="PS51257">
    <property type="entry name" value="PROKAR_LIPOPROTEIN"/>
    <property type="match status" value="1"/>
</dbReference>
<comment type="caution">
    <text evidence="2">The sequence shown here is derived from an EMBL/GenBank/DDBJ whole genome shotgun (WGS) entry which is preliminary data.</text>
</comment>
<name>A0ABW0BT89_9BACT</name>
<evidence type="ECO:0000313" key="2">
    <source>
        <dbReference type="EMBL" id="MFC5191067.1"/>
    </source>
</evidence>
<evidence type="ECO:0000313" key="3">
    <source>
        <dbReference type="Proteomes" id="UP001596163"/>
    </source>
</evidence>
<sequence length="434" mass="47900">MKFKQIFILMAILISVASCDLISGGEDNSGDTDGSGSTSGSDQLAKEVADAKSFYSKAGALFKFRAFAFNGDLNNRHEMHIKKIFEKGGQLSYISESWTTFGGTSFAYKINPTGDLVLEHSLSGNFLHPKFENEINPENQLISFNYGTDATSHGGYGNARGTLHNHSLQKYQILAMNQSDQGYMTQLKGKTFVLSMGLNSNSGRPSLYTHIPGQTPAQDKWELKDLEFIRNAGINFTNDASKAGNQNKIFWTWISYDALNTTQGKLHVVTFDGSNFSAITSKAIGQVGETLSMSSKHMPILYKNPNNLDQPYIVVRRYNNLNVFDIYKYTGNAIETIIEGVTLPSTLPSTNGTVRDFKEMAFTGTNLYLINGFDNKLYKLKGKDWEEVGSKLIKGENKFTAIEGGADGLYIGISYLLQVGNIVRIGGDLVFLKN</sequence>
<evidence type="ECO:0000256" key="1">
    <source>
        <dbReference type="SAM" id="SignalP"/>
    </source>
</evidence>
<dbReference type="RefSeq" id="WP_377912771.1">
    <property type="nucleotide sequence ID" value="NZ_JBHSKS010000003.1"/>
</dbReference>
<proteinExistence type="predicted"/>
<dbReference type="EMBL" id="JBHSKS010000003">
    <property type="protein sequence ID" value="MFC5191067.1"/>
    <property type="molecule type" value="Genomic_DNA"/>
</dbReference>
<protein>
    <recommendedName>
        <fullName evidence="4">Lipoprotein</fullName>
    </recommendedName>
</protein>
<feature type="signal peptide" evidence="1">
    <location>
        <begin position="1"/>
        <end position="20"/>
    </location>
</feature>
<organism evidence="2 3">
    <name type="scientific">Algoriphagus aquatilis</name>
    <dbReference type="NCBI Taxonomy" id="490186"/>
    <lineage>
        <taxon>Bacteria</taxon>
        <taxon>Pseudomonadati</taxon>
        <taxon>Bacteroidota</taxon>
        <taxon>Cytophagia</taxon>
        <taxon>Cytophagales</taxon>
        <taxon>Cyclobacteriaceae</taxon>
        <taxon>Algoriphagus</taxon>
    </lineage>
</organism>
<accession>A0ABW0BT89</accession>
<dbReference type="Proteomes" id="UP001596163">
    <property type="component" value="Unassembled WGS sequence"/>
</dbReference>
<feature type="chain" id="PRO_5047068019" description="Lipoprotein" evidence="1">
    <location>
        <begin position="21"/>
        <end position="434"/>
    </location>
</feature>
<reference evidence="3" key="1">
    <citation type="journal article" date="2019" name="Int. J. Syst. Evol. Microbiol.">
        <title>The Global Catalogue of Microorganisms (GCM) 10K type strain sequencing project: providing services to taxonomists for standard genome sequencing and annotation.</title>
        <authorList>
            <consortium name="The Broad Institute Genomics Platform"/>
            <consortium name="The Broad Institute Genome Sequencing Center for Infectious Disease"/>
            <person name="Wu L."/>
            <person name="Ma J."/>
        </authorList>
    </citation>
    <scope>NUCLEOTIDE SEQUENCE [LARGE SCALE GENOMIC DNA]</scope>
    <source>
        <strain evidence="3">CGMCC 1.7030</strain>
    </source>
</reference>
<gene>
    <name evidence="2" type="ORF">ACFPIK_04765</name>
</gene>
<evidence type="ECO:0008006" key="4">
    <source>
        <dbReference type="Google" id="ProtNLM"/>
    </source>
</evidence>